<proteinExistence type="inferred from homology"/>
<evidence type="ECO:0000256" key="7">
    <source>
        <dbReference type="ARBA" id="ARBA00022989"/>
    </source>
</evidence>
<keyword evidence="8 12" id="KW-0406">Ion transport</keyword>
<keyword evidence="10 12" id="KW-0407">Ion channel</keyword>
<dbReference type="PANTHER" id="PTHR11767">
    <property type="entry name" value="INWARD RECTIFIER POTASSIUM CHANNEL"/>
    <property type="match status" value="1"/>
</dbReference>
<dbReference type="FunFam" id="2.60.40.1400:FF:000001">
    <property type="entry name" value="G protein-activated inward rectifier potassium channel 2"/>
    <property type="match status" value="1"/>
</dbReference>
<dbReference type="GeneID" id="108736176"/>
<dbReference type="FunFam" id="1.10.287.70:FF:000078">
    <property type="entry name" value="Putative Inward rectifier potassium channel"/>
    <property type="match status" value="1"/>
</dbReference>
<dbReference type="AlphaFoldDB" id="A0A7F5RMJ9"/>
<evidence type="ECO:0000313" key="18">
    <source>
        <dbReference type="RefSeq" id="XP_025837161.1"/>
    </source>
</evidence>
<sequence>MSTPTNKMTNEHQEQMISSCNNNNNNSNYSGPTSKRTQKRKLFLYIPKLIESGSFSKQKMSSNFDKITEERSKKFPQSPHQPTTNASTIKSINTSATIVDMSGALMDNKTINVAANSLLNLNKRIAPIPPVKTPPLLTPLSPVQKVLTMPTTIYEEEIEKSGKSRATITGGSCKGHQDDDALESISESQVLVTPDEQSTPRFLVLPPTGSVLTLNKVSQDSVRNRIRLGNRRIRRRAIFKNGDCNIIQSKPAKDRIRFIQDFFTTLVDTQWRWTLLCFALSFFVSWLIFALIWWLIAFCHGDLEPEHLPDKQGESNWTPCVVNIWGFTSCYLFSIETQHTIGYGSRSTTEECPEAVFIMSMQSILGVIIQALMVGIVFAKMSRPKHRTQTLLFSKNAVVCQRDNKLCLMFRVGDMAKSHIIGASIKARLIRSKSTTEGEILNYYQEELEISADGCAGDLFFIWPMTIVHVIDENSPLYHLTARDMLQERFEIVVILEGTIESTGQSTQARSSYINSEILWGHRFETVVFYNKEKQGYEVDLSKFNNTIAVDTPLCSGAELESFYKTQEKGSISQPCSPQFKQNQLMKFLYPPTPPYSPDSGIFNSPITERQRARNINRQLSAERERTNMLYSVENCPRLLPNGKGYIDSDVDDEDHLLKDCSKI</sequence>
<evidence type="ECO:0000256" key="6">
    <source>
        <dbReference type="ARBA" id="ARBA00022958"/>
    </source>
</evidence>
<dbReference type="InterPro" id="IPR013518">
    <property type="entry name" value="K_chnl_inward-rec_Kir_cyto"/>
</dbReference>
<name>A0A7F5RMJ9_AGRPL</name>
<feature type="transmembrane region" description="Helical" evidence="14">
    <location>
        <begin position="355"/>
        <end position="379"/>
    </location>
</feature>
<feature type="region of interest" description="Disordered" evidence="13">
    <location>
        <begin position="66"/>
        <end position="87"/>
    </location>
</feature>
<feature type="transmembrane region" description="Helical" evidence="14">
    <location>
        <begin position="273"/>
        <end position="296"/>
    </location>
</feature>
<comment type="similarity">
    <text evidence="12">Belongs to the inward rectifier-type potassium channel (TC 1.A.2.1) family.</text>
</comment>
<feature type="transmembrane region" description="Helical" evidence="14">
    <location>
        <begin position="317"/>
        <end position="335"/>
    </location>
</feature>
<feature type="compositionally biased region" description="Polar residues" evidence="13">
    <location>
        <begin position="78"/>
        <end position="87"/>
    </location>
</feature>
<evidence type="ECO:0000256" key="14">
    <source>
        <dbReference type="SAM" id="Phobius"/>
    </source>
</evidence>
<dbReference type="InterPro" id="IPR041647">
    <property type="entry name" value="IRK_C"/>
</dbReference>
<evidence type="ECO:0000259" key="16">
    <source>
        <dbReference type="Pfam" id="PF17655"/>
    </source>
</evidence>
<keyword evidence="5 12" id="KW-0851">Voltage-gated channel</keyword>
<evidence type="ECO:0000256" key="4">
    <source>
        <dbReference type="ARBA" id="ARBA00022692"/>
    </source>
</evidence>
<dbReference type="Proteomes" id="UP000192223">
    <property type="component" value="Unplaced"/>
</dbReference>
<dbReference type="SUPFAM" id="SSF81296">
    <property type="entry name" value="E set domains"/>
    <property type="match status" value="1"/>
</dbReference>
<evidence type="ECO:0000256" key="5">
    <source>
        <dbReference type="ARBA" id="ARBA00022882"/>
    </source>
</evidence>
<evidence type="ECO:0000256" key="9">
    <source>
        <dbReference type="ARBA" id="ARBA00023136"/>
    </source>
</evidence>
<dbReference type="GO" id="GO:0034702">
    <property type="term" value="C:monoatomic ion channel complex"/>
    <property type="evidence" value="ECO:0007669"/>
    <property type="project" value="UniProtKB-KW"/>
</dbReference>
<dbReference type="Gene3D" id="2.60.40.1400">
    <property type="entry name" value="G protein-activated inward rectifier potassium channel 1"/>
    <property type="match status" value="1"/>
</dbReference>
<evidence type="ECO:0000256" key="3">
    <source>
        <dbReference type="ARBA" id="ARBA00022538"/>
    </source>
</evidence>
<protein>
    <submittedName>
        <fullName evidence="18">ATP-sensitive inward rectifier potassium channel 11 isoform X1</fullName>
    </submittedName>
</protein>
<dbReference type="FunCoup" id="A0A7F5RMJ9">
    <property type="interactions" value="87"/>
</dbReference>
<evidence type="ECO:0000256" key="2">
    <source>
        <dbReference type="ARBA" id="ARBA00022448"/>
    </source>
</evidence>
<organism evidence="17 18">
    <name type="scientific">Agrilus planipennis</name>
    <name type="common">Emerald ash borer</name>
    <name type="synonym">Agrilus marcopoli</name>
    <dbReference type="NCBI Taxonomy" id="224129"/>
    <lineage>
        <taxon>Eukaryota</taxon>
        <taxon>Metazoa</taxon>
        <taxon>Ecdysozoa</taxon>
        <taxon>Arthropoda</taxon>
        <taxon>Hexapoda</taxon>
        <taxon>Insecta</taxon>
        <taxon>Pterygota</taxon>
        <taxon>Neoptera</taxon>
        <taxon>Endopterygota</taxon>
        <taxon>Coleoptera</taxon>
        <taxon>Polyphaga</taxon>
        <taxon>Elateriformia</taxon>
        <taxon>Buprestoidea</taxon>
        <taxon>Buprestidae</taxon>
        <taxon>Agrilinae</taxon>
        <taxon>Agrilus</taxon>
    </lineage>
</organism>
<dbReference type="Pfam" id="PF01007">
    <property type="entry name" value="IRK"/>
    <property type="match status" value="1"/>
</dbReference>
<gene>
    <name evidence="18" type="primary">LOC108736176</name>
</gene>
<keyword evidence="6 12" id="KW-0630">Potassium</keyword>
<dbReference type="InParanoid" id="A0A7F5RMJ9"/>
<evidence type="ECO:0000256" key="11">
    <source>
        <dbReference type="ARBA" id="ARBA00034430"/>
    </source>
</evidence>
<evidence type="ECO:0000256" key="12">
    <source>
        <dbReference type="RuleBase" id="RU003822"/>
    </source>
</evidence>
<dbReference type="GO" id="GO:0005242">
    <property type="term" value="F:inward rectifier potassium channel activity"/>
    <property type="evidence" value="ECO:0007669"/>
    <property type="project" value="InterPro"/>
</dbReference>
<evidence type="ECO:0000259" key="15">
    <source>
        <dbReference type="Pfam" id="PF01007"/>
    </source>
</evidence>
<accession>A0A7F5RMJ9</accession>
<keyword evidence="2 12" id="KW-0813">Transport</keyword>
<dbReference type="InterPro" id="IPR040445">
    <property type="entry name" value="Kir_TM"/>
</dbReference>
<dbReference type="GO" id="GO:1990573">
    <property type="term" value="P:potassium ion import across plasma membrane"/>
    <property type="evidence" value="ECO:0007669"/>
    <property type="project" value="TreeGrafter"/>
</dbReference>
<dbReference type="PANTHER" id="PTHR11767:SF113">
    <property type="entry name" value="INWARDLY RECTIFYING POTASSIUM CHANNEL 2, ISOFORM D"/>
    <property type="match status" value="1"/>
</dbReference>
<dbReference type="Pfam" id="PF17655">
    <property type="entry name" value="IRK_C"/>
    <property type="match status" value="1"/>
</dbReference>
<evidence type="ECO:0000256" key="10">
    <source>
        <dbReference type="ARBA" id="ARBA00023303"/>
    </source>
</evidence>
<evidence type="ECO:0000313" key="17">
    <source>
        <dbReference type="Proteomes" id="UP000192223"/>
    </source>
</evidence>
<feature type="domain" description="Inward rectifier potassium channel C-terminal" evidence="16">
    <location>
        <begin position="391"/>
        <end position="562"/>
    </location>
</feature>
<reference evidence="18" key="1">
    <citation type="submission" date="2025-08" db="UniProtKB">
        <authorList>
            <consortium name="RefSeq"/>
        </authorList>
    </citation>
    <scope>IDENTIFICATION</scope>
    <source>
        <tissue evidence="18">Entire body</tissue>
    </source>
</reference>
<dbReference type="GO" id="GO:0005886">
    <property type="term" value="C:plasma membrane"/>
    <property type="evidence" value="ECO:0007669"/>
    <property type="project" value="TreeGrafter"/>
</dbReference>
<evidence type="ECO:0000256" key="13">
    <source>
        <dbReference type="SAM" id="MobiDB-lite"/>
    </source>
</evidence>
<dbReference type="RefSeq" id="XP_025837161.1">
    <property type="nucleotide sequence ID" value="XM_025981376.1"/>
</dbReference>
<feature type="compositionally biased region" description="Low complexity" evidence="13">
    <location>
        <begin position="18"/>
        <end position="30"/>
    </location>
</feature>
<feature type="domain" description="Potassium channel inwardly rectifying transmembrane" evidence="15">
    <location>
        <begin position="239"/>
        <end position="384"/>
    </location>
</feature>
<dbReference type="GO" id="GO:0034765">
    <property type="term" value="P:regulation of monoatomic ion transmembrane transport"/>
    <property type="evidence" value="ECO:0007669"/>
    <property type="project" value="TreeGrafter"/>
</dbReference>
<comment type="catalytic activity">
    <reaction evidence="11">
        <text>K(+)(in) = K(+)(out)</text>
        <dbReference type="Rhea" id="RHEA:29463"/>
        <dbReference type="ChEBI" id="CHEBI:29103"/>
    </reaction>
</comment>
<keyword evidence="4 12" id="KW-0812">Transmembrane</keyword>
<keyword evidence="9 14" id="KW-0472">Membrane</keyword>
<dbReference type="SUPFAM" id="SSF81324">
    <property type="entry name" value="Voltage-gated potassium channels"/>
    <property type="match status" value="1"/>
</dbReference>
<dbReference type="OrthoDB" id="273257at2759"/>
<dbReference type="KEGG" id="apln:108736176"/>
<keyword evidence="7 14" id="KW-1133">Transmembrane helix</keyword>
<dbReference type="PRINTS" id="PR01320">
    <property type="entry name" value="KIRCHANNEL"/>
</dbReference>
<evidence type="ECO:0000256" key="1">
    <source>
        <dbReference type="ARBA" id="ARBA00004141"/>
    </source>
</evidence>
<dbReference type="InterPro" id="IPR014756">
    <property type="entry name" value="Ig_E-set"/>
</dbReference>
<keyword evidence="3 12" id="KW-0633">Potassium transport</keyword>
<comment type="subcellular location">
    <subcellularLocation>
        <location evidence="1 12">Membrane</location>
        <topology evidence="1 12">Multi-pass membrane protein</topology>
    </subcellularLocation>
</comment>
<feature type="region of interest" description="Disordered" evidence="13">
    <location>
        <begin position="1"/>
        <end position="36"/>
    </location>
</feature>
<keyword evidence="17" id="KW-1185">Reference proteome</keyword>
<dbReference type="Gene3D" id="1.10.287.70">
    <property type="match status" value="1"/>
</dbReference>
<evidence type="ECO:0000256" key="8">
    <source>
        <dbReference type="ARBA" id="ARBA00023065"/>
    </source>
</evidence>
<dbReference type="InterPro" id="IPR016449">
    <property type="entry name" value="K_chnl_inward-rec_Kir"/>
</dbReference>